<keyword evidence="3" id="KW-0274">FAD</keyword>
<comment type="similarity">
    <text evidence="1">Belongs to the paxM FAD-dependent monooxygenase family.</text>
</comment>
<evidence type="ECO:0000259" key="6">
    <source>
        <dbReference type="Pfam" id="PF01494"/>
    </source>
</evidence>
<dbReference type="AlphaFoldDB" id="A0A6G1GFR9"/>
<evidence type="ECO:0000313" key="7">
    <source>
        <dbReference type="EMBL" id="KAF1816719.1"/>
    </source>
</evidence>
<dbReference type="RefSeq" id="XP_033538350.1">
    <property type="nucleotide sequence ID" value="XM_033680546.1"/>
</dbReference>
<keyword evidence="5" id="KW-0503">Monooxygenase</keyword>
<evidence type="ECO:0000256" key="3">
    <source>
        <dbReference type="ARBA" id="ARBA00022827"/>
    </source>
</evidence>
<dbReference type="GeneID" id="54421116"/>
<dbReference type="Gene3D" id="3.50.50.60">
    <property type="entry name" value="FAD/NAD(P)-binding domain"/>
    <property type="match status" value="1"/>
</dbReference>
<dbReference type="PANTHER" id="PTHR13789">
    <property type="entry name" value="MONOOXYGENASE"/>
    <property type="match status" value="1"/>
</dbReference>
<name>A0A6G1GFR9_9PEZI</name>
<dbReference type="Pfam" id="PF01494">
    <property type="entry name" value="FAD_binding_3"/>
    <property type="match status" value="1"/>
</dbReference>
<proteinExistence type="inferred from homology"/>
<dbReference type="InterPro" id="IPR050493">
    <property type="entry name" value="FAD-dep_Monooxygenase_BioMet"/>
</dbReference>
<dbReference type="PRINTS" id="PR00420">
    <property type="entry name" value="RNGMNOXGNASE"/>
</dbReference>
<evidence type="ECO:0000256" key="1">
    <source>
        <dbReference type="ARBA" id="ARBA00007992"/>
    </source>
</evidence>
<evidence type="ECO:0000313" key="8">
    <source>
        <dbReference type="Proteomes" id="UP000504638"/>
    </source>
</evidence>
<evidence type="ECO:0000313" key="9">
    <source>
        <dbReference type="RefSeq" id="XP_033538350.1"/>
    </source>
</evidence>
<evidence type="ECO:0000256" key="5">
    <source>
        <dbReference type="ARBA" id="ARBA00023033"/>
    </source>
</evidence>
<dbReference type="InterPro" id="IPR036188">
    <property type="entry name" value="FAD/NAD-bd_sf"/>
</dbReference>
<keyword evidence="8" id="KW-1185">Reference proteome</keyword>
<gene>
    <name evidence="7 9" type="ORF">P152DRAFT_464179</name>
</gene>
<reference evidence="9" key="2">
    <citation type="submission" date="2020-04" db="EMBL/GenBank/DDBJ databases">
        <authorList>
            <consortium name="NCBI Genome Project"/>
        </authorList>
    </citation>
    <scope>NUCLEOTIDE SEQUENCE</scope>
    <source>
        <strain evidence="9">CBS 781.70</strain>
    </source>
</reference>
<evidence type="ECO:0000256" key="2">
    <source>
        <dbReference type="ARBA" id="ARBA00022630"/>
    </source>
</evidence>
<dbReference type="PANTHER" id="PTHR13789:SF309">
    <property type="entry name" value="PUTATIVE (AFU_ORTHOLOGUE AFUA_6G14510)-RELATED"/>
    <property type="match status" value="1"/>
</dbReference>
<reference evidence="7 9" key="1">
    <citation type="submission" date="2020-01" db="EMBL/GenBank/DDBJ databases">
        <authorList>
            <consortium name="DOE Joint Genome Institute"/>
            <person name="Haridas S."/>
            <person name="Albert R."/>
            <person name="Binder M."/>
            <person name="Bloem J."/>
            <person name="Labutti K."/>
            <person name="Salamov A."/>
            <person name="Andreopoulos B."/>
            <person name="Baker S.E."/>
            <person name="Barry K."/>
            <person name="Bills G."/>
            <person name="Bluhm B.H."/>
            <person name="Cannon C."/>
            <person name="Castanera R."/>
            <person name="Culley D.E."/>
            <person name="Daum C."/>
            <person name="Ezra D."/>
            <person name="Gonzalez J.B."/>
            <person name="Henrissat B."/>
            <person name="Kuo A."/>
            <person name="Liang C."/>
            <person name="Lipzen A."/>
            <person name="Lutzoni F."/>
            <person name="Magnuson J."/>
            <person name="Mondo S."/>
            <person name="Nolan M."/>
            <person name="Ohm R."/>
            <person name="Pangilinan J."/>
            <person name="Park H.-J."/>
            <person name="Ramirez L."/>
            <person name="Alfaro M."/>
            <person name="Sun H."/>
            <person name="Tritt A."/>
            <person name="Yoshinaga Y."/>
            <person name="Zwiers L.-H."/>
            <person name="Turgeon B.G."/>
            <person name="Goodwin S.B."/>
            <person name="Spatafora J.W."/>
            <person name="Crous P.W."/>
            <person name="Grigoriev I.V."/>
        </authorList>
    </citation>
    <scope>NUCLEOTIDE SEQUENCE</scope>
    <source>
        <strain evidence="7 9">CBS 781.70</strain>
    </source>
</reference>
<dbReference type="InterPro" id="IPR002938">
    <property type="entry name" value="FAD-bd"/>
</dbReference>
<accession>A0A6G1GFR9</accession>
<feature type="domain" description="FAD-binding" evidence="6">
    <location>
        <begin position="161"/>
        <end position="360"/>
    </location>
</feature>
<keyword evidence="2" id="KW-0285">Flavoprotein</keyword>
<evidence type="ECO:0000256" key="4">
    <source>
        <dbReference type="ARBA" id="ARBA00023002"/>
    </source>
</evidence>
<dbReference type="SUPFAM" id="SSF51905">
    <property type="entry name" value="FAD/NAD(P)-binding domain"/>
    <property type="match status" value="1"/>
</dbReference>
<dbReference type="GO" id="GO:0004497">
    <property type="term" value="F:monooxygenase activity"/>
    <property type="evidence" value="ECO:0007669"/>
    <property type="project" value="UniProtKB-KW"/>
</dbReference>
<protein>
    <submittedName>
        <fullName evidence="7 9">FAD binding domain protein</fullName>
    </submittedName>
</protein>
<dbReference type="OrthoDB" id="16820at2759"/>
<keyword evidence="4" id="KW-0560">Oxidoreductase</keyword>
<reference evidence="9" key="3">
    <citation type="submission" date="2025-04" db="UniProtKB">
        <authorList>
            <consortium name="RefSeq"/>
        </authorList>
    </citation>
    <scope>IDENTIFICATION</scope>
    <source>
        <strain evidence="9">CBS 781.70</strain>
    </source>
</reference>
<dbReference type="Proteomes" id="UP000504638">
    <property type="component" value="Unplaced"/>
</dbReference>
<dbReference type="EMBL" id="ML975150">
    <property type="protein sequence ID" value="KAF1816719.1"/>
    <property type="molecule type" value="Genomic_DNA"/>
</dbReference>
<organism evidence="7">
    <name type="scientific">Eremomyces bilateralis CBS 781.70</name>
    <dbReference type="NCBI Taxonomy" id="1392243"/>
    <lineage>
        <taxon>Eukaryota</taxon>
        <taxon>Fungi</taxon>
        <taxon>Dikarya</taxon>
        <taxon>Ascomycota</taxon>
        <taxon>Pezizomycotina</taxon>
        <taxon>Dothideomycetes</taxon>
        <taxon>Dothideomycetes incertae sedis</taxon>
        <taxon>Eremomycetales</taxon>
        <taxon>Eremomycetaceae</taxon>
        <taxon>Eremomyces</taxon>
    </lineage>
</organism>
<dbReference type="GO" id="GO:0071949">
    <property type="term" value="F:FAD binding"/>
    <property type="evidence" value="ECO:0007669"/>
    <property type="project" value="InterPro"/>
</dbReference>
<sequence length="447" mass="49330">MKIIIVGAGPAGLAAYLHLKKHLRLSPDNSSHQLSIFESHRSNINVQTSSLAELNASTALVGGGLGVGPNGMRVVRKLDPQIHDRLENEGFVCDNFTFRSARGFVLATTPATDRKELPEHCVSIARHTVWECLKDAVGEDNISFRKVSGAYRNEAGKPCIKFADKGEDEQADLIIGADGVWSKVKDAALEGIEDKGQYDAVSEGLLGVGGFVEMPLPDHVLRDKTLCFTFGRNGFFGYGSHRPANQNQMMWWSTYQDDSLPDKKVIDRDRILEELRKRHQDWKDPVIHDIINKVQVDSVYPTWTLPELPTWGGNGFILIGDAAHALQSTSGQGVSQALEDSLTLALLLRGFLQKAASGSMTEEEAIDRTAKTLYQIRNPRVQKIAAFAAQSASGKRELTLVAEFMMCFFLGLIGKFPSVGKLLLGNYNNELYDWDAEKLVEEALSLQ</sequence>